<gene>
    <name evidence="2" type="ORF">PLEPLA_LOCUS43634</name>
</gene>
<feature type="compositionally biased region" description="Basic and acidic residues" evidence="1">
    <location>
        <begin position="180"/>
        <end position="191"/>
    </location>
</feature>
<dbReference type="AlphaFoldDB" id="A0A9N7VRI3"/>
<evidence type="ECO:0000256" key="1">
    <source>
        <dbReference type="SAM" id="MobiDB-lite"/>
    </source>
</evidence>
<evidence type="ECO:0000313" key="2">
    <source>
        <dbReference type="EMBL" id="CAB1455853.1"/>
    </source>
</evidence>
<feature type="region of interest" description="Disordered" evidence="1">
    <location>
        <begin position="159"/>
        <end position="199"/>
    </location>
</feature>
<organism evidence="2 3">
    <name type="scientific">Pleuronectes platessa</name>
    <name type="common">European plaice</name>
    <dbReference type="NCBI Taxonomy" id="8262"/>
    <lineage>
        <taxon>Eukaryota</taxon>
        <taxon>Metazoa</taxon>
        <taxon>Chordata</taxon>
        <taxon>Craniata</taxon>
        <taxon>Vertebrata</taxon>
        <taxon>Euteleostomi</taxon>
        <taxon>Actinopterygii</taxon>
        <taxon>Neopterygii</taxon>
        <taxon>Teleostei</taxon>
        <taxon>Neoteleostei</taxon>
        <taxon>Acanthomorphata</taxon>
        <taxon>Carangaria</taxon>
        <taxon>Pleuronectiformes</taxon>
        <taxon>Pleuronectoidei</taxon>
        <taxon>Pleuronectidae</taxon>
        <taxon>Pleuronectes</taxon>
    </lineage>
</organism>
<keyword evidence="3" id="KW-1185">Reference proteome</keyword>
<feature type="region of interest" description="Disordered" evidence="1">
    <location>
        <begin position="51"/>
        <end position="84"/>
    </location>
</feature>
<accession>A0A9N7VRI3</accession>
<sequence>MAFYEQRVGLCLEFSMTSFRSRAACSQDSGCGVGLRSAEATVHRVVTPEEEQLDLEADGDNYTGSLSASDPESGGVVNPGSSAAGKWDDGRAAALSPLHATFSSHFSPLHLNVSDWMRPSLSPPPPSCPHRATALSHPLPGTPPPSILLRPWQKPILPSPSLRPFPYPPYTPTSPGAQTTERKREKKKDLHLAVTEIED</sequence>
<comment type="caution">
    <text evidence="2">The sequence shown here is derived from an EMBL/GenBank/DDBJ whole genome shotgun (WGS) entry which is preliminary data.</text>
</comment>
<reference evidence="2" key="1">
    <citation type="submission" date="2020-03" db="EMBL/GenBank/DDBJ databases">
        <authorList>
            <person name="Weist P."/>
        </authorList>
    </citation>
    <scope>NUCLEOTIDE SEQUENCE</scope>
</reference>
<dbReference type="Proteomes" id="UP001153269">
    <property type="component" value="Unassembled WGS sequence"/>
</dbReference>
<protein>
    <submittedName>
        <fullName evidence="2">Uncharacterized protein</fullName>
    </submittedName>
</protein>
<evidence type="ECO:0000313" key="3">
    <source>
        <dbReference type="Proteomes" id="UP001153269"/>
    </source>
</evidence>
<name>A0A9N7VRI3_PLEPL</name>
<dbReference type="EMBL" id="CADEAL010004274">
    <property type="protein sequence ID" value="CAB1455853.1"/>
    <property type="molecule type" value="Genomic_DNA"/>
</dbReference>
<feature type="compositionally biased region" description="Pro residues" evidence="1">
    <location>
        <begin position="159"/>
        <end position="172"/>
    </location>
</feature>
<feature type="region of interest" description="Disordered" evidence="1">
    <location>
        <begin position="121"/>
        <end position="146"/>
    </location>
</feature>
<proteinExistence type="predicted"/>